<gene>
    <name evidence="1" type="ORF">MY1_1989</name>
</gene>
<protein>
    <submittedName>
        <fullName evidence="1">Uncharacterized protein</fullName>
    </submittedName>
</protein>
<dbReference type="EMBL" id="AFPU01000001">
    <property type="protein sequence ID" value="EGP94733.1"/>
    <property type="molecule type" value="Genomic_DNA"/>
</dbReference>
<name>F9CVA7_9ARCH</name>
<organism evidence="1 2">
    <name type="scientific">Nitrosarchaeum koreense MY1</name>
    <dbReference type="NCBI Taxonomy" id="1001994"/>
    <lineage>
        <taxon>Archaea</taxon>
        <taxon>Nitrososphaerota</taxon>
        <taxon>Nitrososphaeria</taxon>
        <taxon>Nitrosopumilales</taxon>
        <taxon>Nitrosopumilaceae</taxon>
        <taxon>Nitrosarchaeum</taxon>
    </lineage>
</organism>
<proteinExistence type="predicted"/>
<sequence length="140" mass="14735">MDFRTDKAAYKVTLKESFTINDGTVFTNIFNGISLSESLSLVDSVNALPSVISLTESLSFNDGTIDAGFASQYITAYAFPSSTTGSTCSNPTLVTADDGSNAACIDNQILVLKNFGFTTGTGGGLQIPSDAYIEGIEFKN</sequence>
<reference evidence="1 2" key="1">
    <citation type="journal article" date="2011" name="J. Bacteriol.">
        <title>Genome Sequence of an Ammonia-Oxidizing Soil Archaeon, "Candidatus Nitrosoarchaeum koreensis" MY1.</title>
        <authorList>
            <person name="Kim B.K."/>
            <person name="Jung M.Y."/>
            <person name="Yu D.S."/>
            <person name="Park S.J."/>
            <person name="Oh T.K."/>
            <person name="Rhee S.K."/>
            <person name="Kim J.F."/>
        </authorList>
    </citation>
    <scope>NUCLEOTIDE SEQUENCE [LARGE SCALE GENOMIC DNA]</scope>
    <source>
        <strain evidence="1 2">MY1</strain>
    </source>
</reference>
<evidence type="ECO:0000313" key="2">
    <source>
        <dbReference type="Proteomes" id="UP000004440"/>
    </source>
</evidence>
<dbReference type="AlphaFoldDB" id="F9CVA7"/>
<dbReference type="RefSeq" id="WP_007551782.1">
    <property type="nucleotide sequence ID" value="NZ_AFPU01000001.1"/>
</dbReference>
<accession>F9CVA7</accession>
<keyword evidence="2" id="KW-1185">Reference proteome</keyword>
<dbReference type="Proteomes" id="UP000004440">
    <property type="component" value="Unassembled WGS sequence"/>
</dbReference>
<dbReference type="STRING" id="1001994.MY1_1989"/>
<comment type="caution">
    <text evidence="1">The sequence shown here is derived from an EMBL/GenBank/DDBJ whole genome shotgun (WGS) entry which is preliminary data.</text>
</comment>
<evidence type="ECO:0000313" key="1">
    <source>
        <dbReference type="EMBL" id="EGP94733.1"/>
    </source>
</evidence>